<organism evidence="5 6">
    <name type="scientific">Streptomyces hundungensis</name>
    <dbReference type="NCBI Taxonomy" id="1077946"/>
    <lineage>
        <taxon>Bacteria</taxon>
        <taxon>Bacillati</taxon>
        <taxon>Actinomycetota</taxon>
        <taxon>Actinomycetes</taxon>
        <taxon>Kitasatosporales</taxon>
        <taxon>Streptomycetaceae</taxon>
        <taxon>Streptomyces</taxon>
    </lineage>
</organism>
<evidence type="ECO:0000256" key="2">
    <source>
        <dbReference type="ARBA" id="ARBA00023157"/>
    </source>
</evidence>
<dbReference type="EMBL" id="CP032698">
    <property type="protein sequence ID" value="AYG78462.1"/>
    <property type="molecule type" value="Genomic_DNA"/>
</dbReference>
<dbReference type="Pfam" id="PF13385">
    <property type="entry name" value="Laminin_G_3"/>
    <property type="match status" value="1"/>
</dbReference>
<evidence type="ECO:0000256" key="1">
    <source>
        <dbReference type="ARBA" id="ARBA00022729"/>
    </source>
</evidence>
<dbReference type="InterPro" id="IPR006558">
    <property type="entry name" value="LamG-like"/>
</dbReference>
<dbReference type="RefSeq" id="WP_120719720.1">
    <property type="nucleotide sequence ID" value="NZ_CP032698.1"/>
</dbReference>
<sequence length="1334" mass="136051">MGGISAYSRDLRRRRPRQRAAVGIITAALAAAVVGLPTPAVAGGTPEPKGGDAQHVQQLPPDERATLTAKAQAAASGHPVVIDTLTTPYAQTVANPDGTLTETSTAVPTRARTGGTWAPVDATLRARGDGTLAPKAAVNGLTLSGGGSGPLATLTSASGKSLAVTMPFALPRPTVSGDTATYANVLPDVDLTVTATELGGIREVLVVKTPAAAANPALTSLHLGTSGPGLTLGSDAHGALQAVDTATGRPQFTAPAPQMWDSSTAPAAGASTSSTAPAAPAASAKTTKTAKTAFSAAAAQDSPADASTADGPGPGARSATMVTAVSSGSVDITPVADILHGSTTHYPVYIDPSYIPWSPGDPAWTWIQSAHTGSSNYGVYGSSHSQQPGVGVCGTYPGGGSCSPVDKERTYYQFNIAALGDNNDVVGSAELHVTQTYSADWSCTNKYGIRLYYSHDTIGSGTDWNSHPSDTSTGLTDQVGGTGSSGCGGDVAFAYNVKSQVEGAANGNWKTITFGLYGDESDANGLKRLSNKASLAVTYDHTPNMPSGMTSSPVPSYSSTGTTQPCEATTNPTDRAFVGAPGLTSGLQLKATVSSPTTPRQPVRGYFNTWDDSVSGIPDTPHGTGYSNGGGYVSSGSQVSFTVPRADFTDGHAYAWDVSASDGLLSSASTTPCHFRVDLTAPTVSTPSAPDYQVGNLNTVFPPAGNGQTANIYAGKGGWVPFTAADPTPSVGVASQLACMRWGFDPTLTTAAWQCGSALPKGFLAAFPQHWGTNILYIQAMDNAGNLSQLATYAFYVPWNPNGPAPVFGDTTGDGSADIVTPGTDGNLYTHTVPGNTQATSPAASLAARVANTPDGDSWAGYQIAHRGSLRGGLNVDDLIVHKSGAAQLYFYYNPGNTGTDGRFDKRAALTKPVCKDDGSGSYCTGYAADWSTTSRIAALGDVSTTALDAGTFRDRTGLLTEEATASGDAALWFYPTVSDGQLGSPVRLAASGWKTLEPIAPGDWNHSGHPGLWARNITTGDITAYTFTTGTTPVPGSTTTPPETVPTVTGIAVGPKLGNLSATDVPVIGSDGDLTGDGIADLWCVTKGGVLNTWIGHTPDGTSGTAVDYFLSPINSGSIAGAPDQWRLNGNGADAAGLNAVTAVGTVGWSADHTGATPGAATFTGSGSYLKAAAHAVDTSKSYTVSAWVKLGSLATTQVAVSQGTATHQAFYLGYNNPKKSWQFMTTTTEAATTTYPVAYGGPAPALDTWTHLTGVYDADTEVLSLYVNGALTDTADRNATPAYNASGPLTIGANVTVGSTSPYDQLTGAVSNVRTYPVALTAAQVKAAYTNS</sequence>
<keyword evidence="6" id="KW-1185">Reference proteome</keyword>
<evidence type="ECO:0000259" key="4">
    <source>
        <dbReference type="SMART" id="SM00560"/>
    </source>
</evidence>
<dbReference type="Gene3D" id="2.60.120.200">
    <property type="match status" value="1"/>
</dbReference>
<dbReference type="InterPro" id="IPR028994">
    <property type="entry name" value="Integrin_alpha_N"/>
</dbReference>
<reference evidence="5 6" key="1">
    <citation type="submission" date="2018-10" db="EMBL/GenBank/DDBJ databases">
        <title>Relationship between Morphology and Antimicrobial Activity in Streptomyces.</title>
        <authorList>
            <person name="Kang H.J."/>
            <person name="Kim S.B."/>
        </authorList>
    </citation>
    <scope>NUCLEOTIDE SEQUENCE [LARGE SCALE GENOMIC DNA]</scope>
    <source>
        <strain evidence="5 6">BH38</strain>
    </source>
</reference>
<dbReference type="OrthoDB" id="4332189at2"/>
<keyword evidence="1" id="KW-0732">Signal</keyword>
<feature type="compositionally biased region" description="Polar residues" evidence="3">
    <location>
        <begin position="544"/>
        <end position="571"/>
    </location>
</feature>
<evidence type="ECO:0000256" key="3">
    <source>
        <dbReference type="SAM" id="MobiDB-lite"/>
    </source>
</evidence>
<dbReference type="KEGG" id="shun:DWB77_00569"/>
<name>A0A387HCJ5_9ACTN</name>
<dbReference type="SUPFAM" id="SSF49899">
    <property type="entry name" value="Concanavalin A-like lectins/glucanases"/>
    <property type="match status" value="1"/>
</dbReference>
<accession>A0A387HCJ5</accession>
<dbReference type="SMART" id="SM00560">
    <property type="entry name" value="LamGL"/>
    <property type="match status" value="1"/>
</dbReference>
<evidence type="ECO:0000313" key="5">
    <source>
        <dbReference type="EMBL" id="AYG78462.1"/>
    </source>
</evidence>
<feature type="region of interest" description="Disordered" evidence="3">
    <location>
        <begin position="541"/>
        <end position="571"/>
    </location>
</feature>
<gene>
    <name evidence="5" type="ORF">DWB77_00569</name>
</gene>
<dbReference type="SUPFAM" id="SSF69318">
    <property type="entry name" value="Integrin alpha N-terminal domain"/>
    <property type="match status" value="1"/>
</dbReference>
<proteinExistence type="predicted"/>
<evidence type="ECO:0000313" key="6">
    <source>
        <dbReference type="Proteomes" id="UP000271554"/>
    </source>
</evidence>
<keyword evidence="2" id="KW-1015">Disulfide bond</keyword>
<dbReference type="Proteomes" id="UP000271554">
    <property type="component" value="Chromosome"/>
</dbReference>
<feature type="domain" description="LamG-like jellyroll fold" evidence="4">
    <location>
        <begin position="1182"/>
        <end position="1325"/>
    </location>
</feature>
<feature type="region of interest" description="Disordered" evidence="3">
    <location>
        <begin position="249"/>
        <end position="319"/>
    </location>
</feature>
<feature type="compositionally biased region" description="Low complexity" evidence="3">
    <location>
        <begin position="261"/>
        <end position="310"/>
    </location>
</feature>
<protein>
    <recommendedName>
        <fullName evidence="4">LamG-like jellyroll fold domain-containing protein</fullName>
    </recommendedName>
</protein>
<dbReference type="InterPro" id="IPR013320">
    <property type="entry name" value="ConA-like_dom_sf"/>
</dbReference>